<evidence type="ECO:0000259" key="1">
    <source>
        <dbReference type="Pfam" id="PF06904"/>
    </source>
</evidence>
<reference evidence="2" key="1">
    <citation type="submission" date="2024-06" db="EMBL/GenBank/DDBJ databases">
        <title>Caulobacter inopinatus, sp. nov.</title>
        <authorList>
            <person name="Donachie S.P."/>
        </authorList>
    </citation>
    <scope>NUCLEOTIDE SEQUENCE</scope>
    <source>
        <strain evidence="2">73W</strain>
    </source>
</reference>
<dbReference type="InterPro" id="IPR009683">
    <property type="entry name" value="Extensin-like_C"/>
</dbReference>
<proteinExistence type="predicted"/>
<evidence type="ECO:0000313" key="2">
    <source>
        <dbReference type="EMBL" id="XDO95681.1"/>
    </source>
</evidence>
<gene>
    <name evidence="2" type="ORF">ABOZ73_12830</name>
</gene>
<dbReference type="RefSeq" id="WP_369058527.1">
    <property type="nucleotide sequence ID" value="NZ_CP158375.1"/>
</dbReference>
<sequence>MKPASPETLALAGLGAALLDFALVAIVVFAGVDRYAPPQDLPWKPFSLAQPIGMATATKLARLTDDPAACRAALTEGGLTFRDAEVREEGFCSTADTLRLSSGASLAPTGPLMTCGLALTYALWERQVAAPAAQIAFGQPLGRVEHLGTYACRTVYGREGGRPSNHATANALDVSGFRLPDGRRVTIAADFREESAEGRFLRAVRDGACKLFGSTLSPDYNAAHADHLHLDRSRYRICR</sequence>
<accession>A0AB39KQ99</accession>
<name>A0AB39KQ99_9CAUL</name>
<dbReference type="AlphaFoldDB" id="A0AB39KQ99"/>
<organism evidence="2">
    <name type="scientific">Caulobacter sp. 73W</name>
    <dbReference type="NCBI Taxonomy" id="3161137"/>
    <lineage>
        <taxon>Bacteria</taxon>
        <taxon>Pseudomonadati</taxon>
        <taxon>Pseudomonadota</taxon>
        <taxon>Alphaproteobacteria</taxon>
        <taxon>Caulobacterales</taxon>
        <taxon>Caulobacteraceae</taxon>
        <taxon>Caulobacter</taxon>
    </lineage>
</organism>
<dbReference type="Pfam" id="PF06904">
    <property type="entry name" value="Extensin-like_C"/>
    <property type="match status" value="1"/>
</dbReference>
<protein>
    <submittedName>
        <fullName evidence="2">Extensin family protein</fullName>
    </submittedName>
</protein>
<dbReference type="EMBL" id="CP158375">
    <property type="protein sequence ID" value="XDO95681.1"/>
    <property type="molecule type" value="Genomic_DNA"/>
</dbReference>
<feature type="domain" description="Extensin-like C-terminal" evidence="1">
    <location>
        <begin position="69"/>
        <end position="239"/>
    </location>
</feature>